<sequence>TSVAVKLNTTGLRARDVRSRAEIVEDLVRRAQPSLKHAKRDAGLNVSPLITSISSEELDELVQRAVANDPTYIPTDFKTWFQVHFEGDGTKGEVNELLGKLGGFEEVASVQPLAGTTLPATTTVKPGSDPLFKQQGYLGESGINVKYAWGFPGGDGKGTHVIDVERGWQLEHEDLVSRNISLLAGLNVLDRYGGNYPHGTAVLGEMLMVNNKIGGVGILPGAKGSVVGTHRDLNGGRIENQPEAIVDAARLLKPGDAMVLEMQTGDGVEPDPNLWPVEILDAEFEAIRLAVALGIIVIEPAANGGMDMDEPLKRYGDPTPRTFLKKGAPDFRDSGAIVVGSATSSLPHKRHSTSNYGSRVDAFSWGENILTSSVNAAYENIYTNFSGTSGAAPIVTGAVLSIQGMLGANGRKKLTPAEMRKLIVVGGTATANPKSDKIGLQPNLKALIDGGYL</sequence>
<evidence type="ECO:0000256" key="3">
    <source>
        <dbReference type="ARBA" id="ARBA00022801"/>
    </source>
</evidence>
<keyword evidence="2" id="KW-0645">Protease</keyword>
<dbReference type="PANTHER" id="PTHR43806">
    <property type="entry name" value="PEPTIDASE S8"/>
    <property type="match status" value="1"/>
</dbReference>
<comment type="caution">
    <text evidence="5">Lacks conserved residue(s) required for the propagation of feature annotation.</text>
</comment>
<dbReference type="CDD" id="cd04843">
    <property type="entry name" value="Peptidases_S8_11"/>
    <property type="match status" value="1"/>
</dbReference>
<reference evidence="7" key="1">
    <citation type="submission" date="2023-06" db="EMBL/GenBank/DDBJ databases">
        <title>Genome-scale phylogeny and comparative genomics of the fungal order Sordariales.</title>
        <authorList>
            <consortium name="Lawrence Berkeley National Laboratory"/>
            <person name="Hensen N."/>
            <person name="Bonometti L."/>
            <person name="Westerberg I."/>
            <person name="Brannstrom I.O."/>
            <person name="Guillou S."/>
            <person name="Cros-Aarteil S."/>
            <person name="Calhoun S."/>
            <person name="Haridas S."/>
            <person name="Kuo A."/>
            <person name="Mondo S."/>
            <person name="Pangilinan J."/>
            <person name="Riley R."/>
            <person name="Labutti K."/>
            <person name="Andreopoulos B."/>
            <person name="Lipzen A."/>
            <person name="Chen C."/>
            <person name="Yanf M."/>
            <person name="Daum C."/>
            <person name="Ng V."/>
            <person name="Clum A."/>
            <person name="Steindorff A."/>
            <person name="Ohm R."/>
            <person name="Martin F."/>
            <person name="Silar P."/>
            <person name="Natvig D."/>
            <person name="Lalanne C."/>
            <person name="Gautier V."/>
            <person name="Ament-Velasquez S.L."/>
            <person name="Kruys A."/>
            <person name="Hutchinson M.I."/>
            <person name="Powell A.J."/>
            <person name="Barry K."/>
            <person name="Miller A.N."/>
            <person name="Grigoriev I.V."/>
            <person name="Debuchy R."/>
            <person name="Gladieux P."/>
            <person name="Thoren M.H."/>
            <person name="Johannesson H."/>
        </authorList>
    </citation>
    <scope>NUCLEOTIDE SEQUENCE</scope>
    <source>
        <strain evidence="7">CBS 606.72</strain>
    </source>
</reference>
<dbReference type="Proteomes" id="UP001175000">
    <property type="component" value="Unassembled WGS sequence"/>
</dbReference>
<dbReference type="AlphaFoldDB" id="A0AA39WFA1"/>
<evidence type="ECO:0000256" key="2">
    <source>
        <dbReference type="ARBA" id="ARBA00022670"/>
    </source>
</evidence>
<feature type="non-terminal residue" evidence="7">
    <location>
        <position position="453"/>
    </location>
</feature>
<evidence type="ECO:0000313" key="7">
    <source>
        <dbReference type="EMBL" id="KAK0614336.1"/>
    </source>
</evidence>
<evidence type="ECO:0000256" key="5">
    <source>
        <dbReference type="PROSITE-ProRule" id="PRU01240"/>
    </source>
</evidence>
<dbReference type="EMBL" id="JAULSU010000006">
    <property type="protein sequence ID" value="KAK0614336.1"/>
    <property type="molecule type" value="Genomic_DNA"/>
</dbReference>
<feature type="non-terminal residue" evidence="7">
    <location>
        <position position="1"/>
    </location>
</feature>
<evidence type="ECO:0000259" key="6">
    <source>
        <dbReference type="Pfam" id="PF00082"/>
    </source>
</evidence>
<comment type="caution">
    <text evidence="7">The sequence shown here is derived from an EMBL/GenBank/DDBJ whole genome shotgun (WGS) entry which is preliminary data.</text>
</comment>
<organism evidence="7 8">
    <name type="scientific">Immersiella caudata</name>
    <dbReference type="NCBI Taxonomy" id="314043"/>
    <lineage>
        <taxon>Eukaryota</taxon>
        <taxon>Fungi</taxon>
        <taxon>Dikarya</taxon>
        <taxon>Ascomycota</taxon>
        <taxon>Pezizomycotina</taxon>
        <taxon>Sordariomycetes</taxon>
        <taxon>Sordariomycetidae</taxon>
        <taxon>Sordariales</taxon>
        <taxon>Lasiosphaeriaceae</taxon>
        <taxon>Immersiella</taxon>
    </lineage>
</organism>
<dbReference type="Pfam" id="PF00082">
    <property type="entry name" value="Peptidase_S8"/>
    <property type="match status" value="1"/>
</dbReference>
<keyword evidence="8" id="KW-1185">Reference proteome</keyword>
<evidence type="ECO:0000313" key="8">
    <source>
        <dbReference type="Proteomes" id="UP001175000"/>
    </source>
</evidence>
<accession>A0AA39WFA1</accession>
<dbReference type="PROSITE" id="PS00138">
    <property type="entry name" value="SUBTILASE_SER"/>
    <property type="match status" value="1"/>
</dbReference>
<name>A0AA39WFA1_9PEZI</name>
<dbReference type="PROSITE" id="PS51892">
    <property type="entry name" value="SUBTILASE"/>
    <property type="match status" value="1"/>
</dbReference>
<dbReference type="InterPro" id="IPR015500">
    <property type="entry name" value="Peptidase_S8_subtilisin-rel"/>
</dbReference>
<protein>
    <submittedName>
        <fullName evidence="7">Peptidase S8/S53 domain-containing protein</fullName>
    </submittedName>
</protein>
<keyword evidence="4" id="KW-0720">Serine protease</keyword>
<proteinExistence type="inferred from homology"/>
<keyword evidence="3" id="KW-0378">Hydrolase</keyword>
<dbReference type="InterPro" id="IPR050131">
    <property type="entry name" value="Peptidase_S8_subtilisin-like"/>
</dbReference>
<dbReference type="Gene3D" id="3.40.50.200">
    <property type="entry name" value="Peptidase S8/S53 domain"/>
    <property type="match status" value="1"/>
</dbReference>
<dbReference type="SUPFAM" id="SSF52743">
    <property type="entry name" value="Subtilisin-like"/>
    <property type="match status" value="1"/>
</dbReference>
<dbReference type="InterPro" id="IPR023828">
    <property type="entry name" value="Peptidase_S8_Ser-AS"/>
</dbReference>
<evidence type="ECO:0000256" key="1">
    <source>
        <dbReference type="ARBA" id="ARBA00011073"/>
    </source>
</evidence>
<dbReference type="InterPro" id="IPR034073">
    <property type="entry name" value="Subtilisin_DY-like_dom"/>
</dbReference>
<dbReference type="PRINTS" id="PR00723">
    <property type="entry name" value="SUBTILISIN"/>
</dbReference>
<dbReference type="InterPro" id="IPR036852">
    <property type="entry name" value="Peptidase_S8/S53_dom_sf"/>
</dbReference>
<comment type="similarity">
    <text evidence="1 5">Belongs to the peptidase S8 family.</text>
</comment>
<dbReference type="GO" id="GO:0006508">
    <property type="term" value="P:proteolysis"/>
    <property type="evidence" value="ECO:0007669"/>
    <property type="project" value="UniProtKB-KW"/>
</dbReference>
<dbReference type="PANTHER" id="PTHR43806:SF11">
    <property type="entry name" value="CEREVISIN-RELATED"/>
    <property type="match status" value="1"/>
</dbReference>
<dbReference type="GO" id="GO:0004252">
    <property type="term" value="F:serine-type endopeptidase activity"/>
    <property type="evidence" value="ECO:0007669"/>
    <property type="project" value="InterPro"/>
</dbReference>
<feature type="domain" description="Peptidase S8/S53" evidence="6">
    <location>
        <begin position="197"/>
        <end position="425"/>
    </location>
</feature>
<evidence type="ECO:0000256" key="4">
    <source>
        <dbReference type="ARBA" id="ARBA00022825"/>
    </source>
</evidence>
<gene>
    <name evidence="7" type="ORF">B0T14DRAFT_390911</name>
</gene>
<dbReference type="InterPro" id="IPR000209">
    <property type="entry name" value="Peptidase_S8/S53_dom"/>
</dbReference>